<keyword evidence="7" id="KW-1185">Reference proteome</keyword>
<dbReference type="InterPro" id="IPR002821">
    <property type="entry name" value="Hydantoinase_A"/>
</dbReference>
<dbReference type="Pfam" id="PF05378">
    <property type="entry name" value="Hydant_A_N"/>
    <property type="match status" value="1"/>
</dbReference>
<dbReference type="PANTHER" id="PTHR11365:SF10">
    <property type="entry name" value="HYDANTOINASE_OXOPROLINASE"/>
    <property type="match status" value="1"/>
</dbReference>
<sequence length="993" mass="105765">MYRIGVDVGGTNTDGVLMDVSQVGLPERGILAMHKASTSPDVTTGISAAVSSVLKTSGVPPTSISSLTIGTTHFINAVLTRDKRRLKPVAIIRICGPYTRQCPPLADWPKPLRNLVEGHVGYVDGGQEIDGREILPLVEDQILAECNAIKEKGILQVVLCAVYSALDTGGVYEERAATIVRKSLGDGVDVICSKDVGQVGFIERENASILNASILPYARRTIRAFRRAMIDLDLKCPLFLTQNDGTLTTSDKAEKLPIRTFASGQTNSMKGASILAGLDFRNGNKNQQVLVVDIGGTTSDVGVLLPSGFPRQAAAFIDVGGVHTNFAMPDVQSIALGGGSIVHKHPNGSVTVGADSVGHHLTRDALIFGGDILTATDIMVAAGKAKIGDDVNVSGRVSEETVGGAMKDIRKGLELVIDRMKTSPEPALLLLVGGGSILCPDELEGAAEIIRPPFHDVANAVGAAMAQVSGEVDTIEILQGKSVTDVLESLKAQALEKAIAAGADPATTKVVEVTDIPLQYVTNQATRFIVKAVGNLSLTTQAPLVNGQHDEHSVNGNDLNGDIEEEEEERLAEDVPDRDVEVINPETYRPTVDSDRVWHISETDLAFIADGCGVMGTGGGGSPYSPMLMCAIALRDGKRMRVVDPDDVPEESTWMRCGFVGSPSVGSERIQGQIEILTAYKALTQYMGKEPMGMISGEMGGGNGLQPMLLASQLDKPIFDGDARGRAYPQLHISLLAGFGIHGATWPAAMADGIGNSFIMPSAISNKMVETILRQVSTQLGSLAGAVQCPLTRATFQKICVPHSLSMAWHIGQALARCRHRNDLASIPAAILKIQQGRCIFRGKIVAVDREVRAGFTWGSVSIVPLLDEEEGTGHSEDPGYAPTDTLVIPFQNENIYAYTISSSGAKKTLVTVPDLITVMDSQSGAALGTPEYKYGMRVFVMALAAHPNWTKTQEGMKAGGPEMFGLNMDFHSVGEYREPRSVIDEYGPSRKD</sequence>
<dbReference type="EMBL" id="MCFC01000056">
    <property type="protein sequence ID" value="ORY25558.1"/>
    <property type="molecule type" value="Genomic_DNA"/>
</dbReference>
<dbReference type="AlphaFoldDB" id="A0A1Y2ASK2"/>
<evidence type="ECO:0000259" key="2">
    <source>
        <dbReference type="Pfam" id="PF01968"/>
    </source>
</evidence>
<dbReference type="SUPFAM" id="SSF53067">
    <property type="entry name" value="Actin-like ATPase domain"/>
    <property type="match status" value="2"/>
</dbReference>
<dbReference type="Proteomes" id="UP000193986">
    <property type="component" value="Unassembled WGS sequence"/>
</dbReference>
<evidence type="ECO:0000256" key="1">
    <source>
        <dbReference type="SAM" id="MobiDB-lite"/>
    </source>
</evidence>
<feature type="domain" description="Hydantoinase A/oxoprolinase" evidence="2">
    <location>
        <begin position="204"/>
        <end position="384"/>
    </location>
</feature>
<dbReference type="InterPro" id="IPR045079">
    <property type="entry name" value="Oxoprolinase-like"/>
</dbReference>
<dbReference type="Pfam" id="PF01968">
    <property type="entry name" value="Hydantoinase_A"/>
    <property type="match status" value="1"/>
</dbReference>
<dbReference type="SUPFAM" id="SSF160991">
    <property type="entry name" value="CV3147-like"/>
    <property type="match status" value="1"/>
</dbReference>
<evidence type="ECO:0000259" key="4">
    <source>
        <dbReference type="Pfam" id="PF06032"/>
    </source>
</evidence>
<evidence type="ECO:0000259" key="3">
    <source>
        <dbReference type="Pfam" id="PF05378"/>
    </source>
</evidence>
<protein>
    <submittedName>
        <fullName evidence="6">DUF917-domain-containing protein</fullName>
    </submittedName>
</protein>
<dbReference type="InParanoid" id="A0A1Y2ASK2"/>
<feature type="domain" description="S-Me-THD-like C-terminal" evidence="5">
    <location>
        <begin position="765"/>
        <end position="973"/>
    </location>
</feature>
<evidence type="ECO:0000313" key="7">
    <source>
        <dbReference type="Proteomes" id="UP000193986"/>
    </source>
</evidence>
<dbReference type="InterPro" id="IPR024071">
    <property type="entry name" value="S-Me-THD_C_sf"/>
</dbReference>
<proteinExistence type="predicted"/>
<dbReference type="InterPro" id="IPR008040">
    <property type="entry name" value="Hydant_A_N"/>
</dbReference>
<evidence type="ECO:0000259" key="5">
    <source>
        <dbReference type="Pfam" id="PF20906"/>
    </source>
</evidence>
<comment type="caution">
    <text evidence="6">The sequence shown here is derived from an EMBL/GenBank/DDBJ whole genome shotgun (WGS) entry which is preliminary data.</text>
</comment>
<dbReference type="Gene3D" id="2.40.390.10">
    <property type="entry name" value="CV3147-like"/>
    <property type="match status" value="1"/>
</dbReference>
<dbReference type="Pfam" id="PF06032">
    <property type="entry name" value="S-Me-THD_N"/>
    <property type="match status" value="1"/>
</dbReference>
<name>A0A1Y2ASK2_9TREE</name>
<feature type="domain" description="Hydantoinase/oxoprolinase N-terminal" evidence="3">
    <location>
        <begin position="3"/>
        <end position="182"/>
    </location>
</feature>
<dbReference type="PANTHER" id="PTHR11365">
    <property type="entry name" value="5-OXOPROLINASE RELATED"/>
    <property type="match status" value="1"/>
</dbReference>
<dbReference type="InterPro" id="IPR043129">
    <property type="entry name" value="ATPase_NBD"/>
</dbReference>
<reference evidence="6 7" key="1">
    <citation type="submission" date="2016-07" db="EMBL/GenBank/DDBJ databases">
        <title>Pervasive Adenine N6-methylation of Active Genes in Fungi.</title>
        <authorList>
            <consortium name="DOE Joint Genome Institute"/>
            <person name="Mondo S.J."/>
            <person name="Dannebaum R.O."/>
            <person name="Kuo R.C."/>
            <person name="Labutti K."/>
            <person name="Haridas S."/>
            <person name="Kuo A."/>
            <person name="Salamov A."/>
            <person name="Ahrendt S.R."/>
            <person name="Lipzen A."/>
            <person name="Sullivan W."/>
            <person name="Andreopoulos W.B."/>
            <person name="Clum A."/>
            <person name="Lindquist E."/>
            <person name="Daum C."/>
            <person name="Ramamoorthy G.K."/>
            <person name="Gryganskyi A."/>
            <person name="Culley D."/>
            <person name="Magnuson J.K."/>
            <person name="James T.Y."/>
            <person name="O'Malley M.A."/>
            <person name="Stajich J.E."/>
            <person name="Spatafora J.W."/>
            <person name="Visel A."/>
            <person name="Grigoriev I.V."/>
        </authorList>
    </citation>
    <scope>NUCLEOTIDE SEQUENCE [LARGE SCALE GENOMIC DNA]</scope>
    <source>
        <strain evidence="6 7">68-887.2</strain>
    </source>
</reference>
<dbReference type="Pfam" id="PF20906">
    <property type="entry name" value="S-Me-THD_C"/>
    <property type="match status" value="1"/>
</dbReference>
<dbReference type="InterPro" id="IPR027479">
    <property type="entry name" value="S-Me-THD_N_sf"/>
</dbReference>
<evidence type="ECO:0000313" key="6">
    <source>
        <dbReference type="EMBL" id="ORY25558.1"/>
    </source>
</evidence>
<accession>A0A1Y2ASK2</accession>
<dbReference type="Gene3D" id="3.40.1610.10">
    <property type="entry name" value="CV3147-like domain"/>
    <property type="match status" value="1"/>
</dbReference>
<organism evidence="6 7">
    <name type="scientific">Naematelia encephala</name>
    <dbReference type="NCBI Taxonomy" id="71784"/>
    <lineage>
        <taxon>Eukaryota</taxon>
        <taxon>Fungi</taxon>
        <taxon>Dikarya</taxon>
        <taxon>Basidiomycota</taxon>
        <taxon>Agaricomycotina</taxon>
        <taxon>Tremellomycetes</taxon>
        <taxon>Tremellales</taxon>
        <taxon>Naemateliaceae</taxon>
        <taxon>Naematelia</taxon>
    </lineage>
</organism>
<feature type="region of interest" description="Disordered" evidence="1">
    <location>
        <begin position="547"/>
        <end position="567"/>
    </location>
</feature>
<feature type="domain" description="S-Me-THD N-terminal" evidence="4">
    <location>
        <begin position="603"/>
        <end position="761"/>
    </location>
</feature>
<dbReference type="InterPro" id="IPR048350">
    <property type="entry name" value="S-Me-THD-like_C"/>
</dbReference>
<dbReference type="OrthoDB" id="5404895at2759"/>
<gene>
    <name evidence="6" type="ORF">BCR39DRAFT_544005</name>
</gene>
<dbReference type="GO" id="GO:0016787">
    <property type="term" value="F:hydrolase activity"/>
    <property type="evidence" value="ECO:0007669"/>
    <property type="project" value="InterPro"/>
</dbReference>
<dbReference type="InterPro" id="IPR010318">
    <property type="entry name" value="S-Me-THD_N"/>
</dbReference>